<dbReference type="EMBL" id="CP123498">
    <property type="protein sequence ID" value="WGL95848.1"/>
    <property type="molecule type" value="Genomic_DNA"/>
</dbReference>
<dbReference type="Proteomes" id="UP001177597">
    <property type="component" value="Chromosome"/>
</dbReference>
<dbReference type="RefSeq" id="WP_280629587.1">
    <property type="nucleotide sequence ID" value="NZ_CP123498.1"/>
</dbReference>
<dbReference type="SUPFAM" id="SSF54427">
    <property type="entry name" value="NTF2-like"/>
    <property type="match status" value="1"/>
</dbReference>
<evidence type="ECO:0000313" key="2">
    <source>
        <dbReference type="Proteomes" id="UP001177597"/>
    </source>
</evidence>
<name>A0AA95GF09_9GAMM</name>
<proteinExistence type="predicted"/>
<gene>
    <name evidence="1" type="ORF">QE207_04435</name>
</gene>
<dbReference type="InterPro" id="IPR032710">
    <property type="entry name" value="NTF2-like_dom_sf"/>
</dbReference>
<dbReference type="Gene3D" id="3.10.450.50">
    <property type="match status" value="1"/>
</dbReference>
<sequence length="46" mass="5570">MSVEENIKTVQKFYRLIEENKYDEVKNLCHPDFKFYSQVDTPLNSE</sequence>
<reference evidence="1" key="1">
    <citation type="submission" date="2023-04" db="EMBL/GenBank/DDBJ databases">
        <title>Genome dynamics across the evolutionary transition to endosymbiosis.</title>
        <authorList>
            <person name="Siozios S."/>
            <person name="Nadal-Jimenez P."/>
            <person name="Azagi T."/>
            <person name="Sprong H."/>
            <person name="Frost C.L."/>
            <person name="Parratt S.R."/>
            <person name="Taylor G."/>
            <person name="Brettell L."/>
            <person name="Lew K.C."/>
            <person name="Croft L."/>
            <person name="King K.C."/>
            <person name="Brockhurst M.A."/>
            <person name="Hypsa V."/>
            <person name="Novakova E."/>
            <person name="Darby A.C."/>
            <person name="Hurst G.D.D."/>
        </authorList>
    </citation>
    <scope>NUCLEOTIDE SEQUENCE</scope>
    <source>
        <strain evidence="1">AIh</strain>
    </source>
</reference>
<organism evidence="1 2">
    <name type="scientific">Arsenophonus nasoniae</name>
    <name type="common">son-killer infecting Nasonia vitripennis</name>
    <dbReference type="NCBI Taxonomy" id="638"/>
    <lineage>
        <taxon>Bacteria</taxon>
        <taxon>Pseudomonadati</taxon>
        <taxon>Pseudomonadota</taxon>
        <taxon>Gammaproteobacteria</taxon>
        <taxon>Enterobacterales</taxon>
        <taxon>Morganellaceae</taxon>
        <taxon>Arsenophonus</taxon>
    </lineage>
</organism>
<protein>
    <submittedName>
        <fullName evidence="1">Uncharacterized protein</fullName>
    </submittedName>
</protein>
<evidence type="ECO:0000313" key="1">
    <source>
        <dbReference type="EMBL" id="WGL95848.1"/>
    </source>
</evidence>
<accession>A0AA95GF09</accession>
<dbReference type="AlphaFoldDB" id="A0AA95GF09"/>